<accession>A0AAD4R1V4</accession>
<dbReference type="Gene3D" id="2.30.30.40">
    <property type="entry name" value="SH3 Domains"/>
    <property type="match status" value="1"/>
</dbReference>
<dbReference type="InterPro" id="IPR008145">
    <property type="entry name" value="GK/Ca_channel_bsu"/>
</dbReference>
<evidence type="ECO:0000256" key="1">
    <source>
        <dbReference type="SAM" id="MobiDB-lite"/>
    </source>
</evidence>
<evidence type="ECO:0000259" key="2">
    <source>
        <dbReference type="PROSITE" id="PS50052"/>
    </source>
</evidence>
<feature type="domain" description="Guanylate kinase-like" evidence="2">
    <location>
        <begin position="331"/>
        <end position="523"/>
    </location>
</feature>
<evidence type="ECO:0000313" key="3">
    <source>
        <dbReference type="EMBL" id="KAI1704426.1"/>
    </source>
</evidence>
<dbReference type="SUPFAM" id="SSF50044">
    <property type="entry name" value="SH3-domain"/>
    <property type="match status" value="1"/>
</dbReference>
<protein>
    <submittedName>
        <fullName evidence="3">Guanylate kinase domain-containing protein</fullName>
    </submittedName>
</protein>
<comment type="caution">
    <text evidence="3">The sequence shown here is derived from an EMBL/GenBank/DDBJ whole genome shotgun (WGS) entry which is preliminary data.</text>
</comment>
<dbReference type="AlphaFoldDB" id="A0AAD4R1V4"/>
<dbReference type="EMBL" id="JAKKPZ010000068">
    <property type="protein sequence ID" value="KAI1704426.1"/>
    <property type="molecule type" value="Genomic_DNA"/>
</dbReference>
<feature type="compositionally biased region" description="Low complexity" evidence="1">
    <location>
        <begin position="120"/>
        <end position="132"/>
    </location>
</feature>
<dbReference type="GO" id="GO:0016301">
    <property type="term" value="F:kinase activity"/>
    <property type="evidence" value="ECO:0007669"/>
    <property type="project" value="UniProtKB-KW"/>
</dbReference>
<dbReference type="InterPro" id="IPR008144">
    <property type="entry name" value="Guanylate_kin-like_dom"/>
</dbReference>
<evidence type="ECO:0000313" key="4">
    <source>
        <dbReference type="Proteomes" id="UP001201812"/>
    </source>
</evidence>
<feature type="region of interest" description="Disordered" evidence="1">
    <location>
        <begin position="120"/>
        <end position="142"/>
    </location>
</feature>
<gene>
    <name evidence="3" type="ORF">DdX_14293</name>
</gene>
<dbReference type="InterPro" id="IPR027417">
    <property type="entry name" value="P-loop_NTPase"/>
</dbReference>
<reference evidence="3" key="1">
    <citation type="submission" date="2022-01" db="EMBL/GenBank/DDBJ databases">
        <title>Genome Sequence Resource for Two Populations of Ditylenchus destructor, the Migratory Endoparasitic Phytonematode.</title>
        <authorList>
            <person name="Zhang H."/>
            <person name="Lin R."/>
            <person name="Xie B."/>
        </authorList>
    </citation>
    <scope>NUCLEOTIDE SEQUENCE</scope>
    <source>
        <strain evidence="3">BazhouSP</strain>
    </source>
</reference>
<keyword evidence="3" id="KW-0808">Transferase</keyword>
<organism evidence="3 4">
    <name type="scientific">Ditylenchus destructor</name>
    <dbReference type="NCBI Taxonomy" id="166010"/>
    <lineage>
        <taxon>Eukaryota</taxon>
        <taxon>Metazoa</taxon>
        <taxon>Ecdysozoa</taxon>
        <taxon>Nematoda</taxon>
        <taxon>Chromadorea</taxon>
        <taxon>Rhabditida</taxon>
        <taxon>Tylenchina</taxon>
        <taxon>Tylenchomorpha</taxon>
        <taxon>Sphaerularioidea</taxon>
        <taxon>Anguinidae</taxon>
        <taxon>Anguininae</taxon>
        <taxon>Ditylenchus</taxon>
    </lineage>
</organism>
<dbReference type="PROSITE" id="PS00856">
    <property type="entry name" value="GUANYLATE_KINASE_1"/>
    <property type="match status" value="1"/>
</dbReference>
<keyword evidence="3" id="KW-0418">Kinase</keyword>
<name>A0AAD4R1V4_9BILA</name>
<dbReference type="InterPro" id="IPR020590">
    <property type="entry name" value="Guanylate_kinase_CS"/>
</dbReference>
<dbReference type="PANTHER" id="PTHR23122">
    <property type="entry name" value="MEMBRANE-ASSOCIATED GUANYLATE KINASE MAGUK"/>
    <property type="match status" value="1"/>
</dbReference>
<dbReference type="Pfam" id="PF00625">
    <property type="entry name" value="Guanylate_kin"/>
    <property type="match status" value="1"/>
</dbReference>
<dbReference type="SMART" id="SM00072">
    <property type="entry name" value="GuKc"/>
    <property type="match status" value="1"/>
</dbReference>
<keyword evidence="4" id="KW-1185">Reference proteome</keyword>
<dbReference type="PROSITE" id="PS50052">
    <property type="entry name" value="GUANYLATE_KINASE_2"/>
    <property type="match status" value="1"/>
</dbReference>
<proteinExistence type="predicted"/>
<dbReference type="Gene3D" id="3.40.50.300">
    <property type="entry name" value="P-loop containing nucleotide triphosphate hydrolases"/>
    <property type="match status" value="1"/>
</dbReference>
<dbReference type="SUPFAM" id="SSF52540">
    <property type="entry name" value="P-loop containing nucleoside triphosphate hydrolases"/>
    <property type="match status" value="1"/>
</dbReference>
<dbReference type="Proteomes" id="UP001201812">
    <property type="component" value="Unassembled WGS sequence"/>
</dbReference>
<sequence>MTSTSEGELETELAKLRSNADNLANCLSSLLKRIEELETEGVKAAATPVSFNIPALTAAESPTLAGISANAITPRGAPMPGDGSETVTRREFITVDPITGRKKRTTVTEHTIRAVRAIEPAAAPSQPSTSAYQPPPLQHIEETMDNGRNHVDVGDRLLASAYEARIVSTSADLLNKLEIEFMCGEAVVMKVGQEVSKTIHPGDTILEVNGQRVTSRKHLYSTIPPGVDPSEVAVTLKLVLSDIYNAPMEFCKVLEDHTSNEPSDNRPKSEMSPTGALPYLSFNLRKGDVLQVLSKDKTFMQARKVNDLSKAGFVPSNIKLERVAMLSPYGRKTLLLLGAAGVGRRTLKAMLLEQLPHHFTTVVPLTSRAPRTGEQEGREYHFHTKDDILRRIRDGQMIEWGEHQNQLYGTSAESVRRVIRSGRVCVLDCAPKALKYLYNREFMPYVVVLAAPKVEELIQMTELRQNANVESGQTEPQVDINGIKETCEQSERLLNSEYAKHFHLVLINRNRDVTLRRLLEALHHLKNESQWVPLEWLS</sequence>
<dbReference type="InterPro" id="IPR036028">
    <property type="entry name" value="SH3-like_dom_sf"/>
</dbReference>
<dbReference type="InterPro" id="IPR050716">
    <property type="entry name" value="MAGUK"/>
</dbReference>